<evidence type="ECO:0000313" key="1">
    <source>
        <dbReference type="EMBL" id="MPL87138.1"/>
    </source>
</evidence>
<proteinExistence type="predicted"/>
<comment type="caution">
    <text evidence="1">The sequence shown here is derived from an EMBL/GenBank/DDBJ whole genome shotgun (WGS) entry which is preliminary data.</text>
</comment>
<organism evidence="1">
    <name type="scientific">bioreactor metagenome</name>
    <dbReference type="NCBI Taxonomy" id="1076179"/>
    <lineage>
        <taxon>unclassified sequences</taxon>
        <taxon>metagenomes</taxon>
        <taxon>ecological metagenomes</taxon>
    </lineage>
</organism>
<dbReference type="EMBL" id="VSSQ01000233">
    <property type="protein sequence ID" value="MPL87138.1"/>
    <property type="molecule type" value="Genomic_DNA"/>
</dbReference>
<name>A0A644V725_9ZZZZ</name>
<dbReference type="AlphaFoldDB" id="A0A644V725"/>
<reference evidence="1" key="1">
    <citation type="submission" date="2019-08" db="EMBL/GenBank/DDBJ databases">
        <authorList>
            <person name="Kucharzyk K."/>
            <person name="Murdoch R.W."/>
            <person name="Higgins S."/>
            <person name="Loffler F."/>
        </authorList>
    </citation>
    <scope>NUCLEOTIDE SEQUENCE</scope>
</reference>
<accession>A0A644V725</accession>
<protein>
    <submittedName>
        <fullName evidence="1">Uncharacterized protein</fullName>
    </submittedName>
</protein>
<sequence length="126" mass="14317">MNRVICNRIDFISAAKIISQGYDIFQFSDGATFTPIKTENKPTYQSEYKKTDAGPLMTASVKLTVRYDPEANYLKDIIHGYVLKLYTDSGVFYFGHKDFPAQLEYSHNQITASLTFSNSIPSVRLK</sequence>
<gene>
    <name evidence="1" type="ORF">SDC9_33132</name>
</gene>